<dbReference type="Gene3D" id="2.40.50.100">
    <property type="match status" value="1"/>
</dbReference>
<evidence type="ECO:0000313" key="4">
    <source>
        <dbReference type="Proteomes" id="UP000718451"/>
    </source>
</evidence>
<keyword evidence="4" id="KW-1185">Reference proteome</keyword>
<dbReference type="PROSITE" id="PS00188">
    <property type="entry name" value="BIOTIN"/>
    <property type="match status" value="1"/>
</dbReference>
<feature type="domain" description="Lipoyl-binding" evidence="2">
    <location>
        <begin position="85"/>
        <end position="161"/>
    </location>
</feature>
<gene>
    <name evidence="3" type="ORF">HCU67_12710</name>
</gene>
<evidence type="ECO:0000313" key="3">
    <source>
        <dbReference type="EMBL" id="NKI32810.1"/>
    </source>
</evidence>
<dbReference type="SUPFAM" id="SSF51230">
    <property type="entry name" value="Single hybrid motif"/>
    <property type="match status" value="1"/>
</dbReference>
<dbReference type="InterPro" id="IPR000089">
    <property type="entry name" value="Biotin_lipoyl"/>
</dbReference>
<accession>A0ABX1GS91</accession>
<comment type="caution">
    <text evidence="3">The sequence shown here is derived from an EMBL/GenBank/DDBJ whole genome shotgun (WGS) entry which is preliminary data.</text>
</comment>
<keyword evidence="1" id="KW-0092">Biotin</keyword>
<dbReference type="CDD" id="cd06850">
    <property type="entry name" value="biotinyl_domain"/>
    <property type="match status" value="1"/>
</dbReference>
<dbReference type="EMBL" id="JAAWWL010000002">
    <property type="protein sequence ID" value="NKI32810.1"/>
    <property type="molecule type" value="Genomic_DNA"/>
</dbReference>
<reference evidence="3 4" key="1">
    <citation type="submission" date="2020-04" db="EMBL/GenBank/DDBJ databases">
        <authorList>
            <person name="Yoon J."/>
        </authorList>
    </citation>
    <scope>NUCLEOTIDE SEQUENCE [LARGE SCALE GENOMIC DNA]</scope>
    <source>
        <strain evidence="3 4">DJ-13</strain>
    </source>
</reference>
<dbReference type="Pfam" id="PF00364">
    <property type="entry name" value="Biotin_lipoyl"/>
    <property type="match status" value="1"/>
</dbReference>
<evidence type="ECO:0000259" key="2">
    <source>
        <dbReference type="PROSITE" id="PS50968"/>
    </source>
</evidence>
<dbReference type="PANTHER" id="PTHR45266">
    <property type="entry name" value="OXALOACETATE DECARBOXYLASE ALPHA CHAIN"/>
    <property type="match status" value="1"/>
</dbReference>
<dbReference type="PANTHER" id="PTHR45266:SF3">
    <property type="entry name" value="OXALOACETATE DECARBOXYLASE ALPHA CHAIN"/>
    <property type="match status" value="1"/>
</dbReference>
<protein>
    <submittedName>
        <fullName evidence="3">Acetyl-CoA carboxylase biotin carboxyl carrier protein subunit</fullName>
    </submittedName>
</protein>
<dbReference type="PROSITE" id="PS50968">
    <property type="entry name" value="BIOTINYL_LIPOYL"/>
    <property type="match status" value="1"/>
</dbReference>
<dbReference type="Proteomes" id="UP000718451">
    <property type="component" value="Unassembled WGS sequence"/>
</dbReference>
<dbReference type="InterPro" id="IPR050709">
    <property type="entry name" value="Biotin_Carboxyl_Carrier/Decarb"/>
</dbReference>
<dbReference type="InterPro" id="IPR001882">
    <property type="entry name" value="Biotin_BS"/>
</dbReference>
<organism evidence="3 4">
    <name type="scientific">Croceivirga thetidis</name>
    <dbReference type="NCBI Taxonomy" id="2721623"/>
    <lineage>
        <taxon>Bacteria</taxon>
        <taxon>Pseudomonadati</taxon>
        <taxon>Bacteroidota</taxon>
        <taxon>Flavobacteriia</taxon>
        <taxon>Flavobacteriales</taxon>
        <taxon>Flavobacteriaceae</taxon>
        <taxon>Croceivirga</taxon>
    </lineage>
</organism>
<dbReference type="InterPro" id="IPR011053">
    <property type="entry name" value="Single_hybrid_motif"/>
</dbReference>
<evidence type="ECO:0000256" key="1">
    <source>
        <dbReference type="ARBA" id="ARBA00023267"/>
    </source>
</evidence>
<name>A0ABX1GS91_9FLAO</name>
<proteinExistence type="predicted"/>
<sequence length="161" mass="18036">MEKKHKLKVNGQYEFELTKEQLTDLDLVKTGSASYHLLRNDKSYHVAIDSKNFYSKKYLIRINNSKYEVDISNPLDVLIENMGFVVGEGALIGSIKAPMPGLILEISVSVGQEVKEGDSLLILEAMKMENVITSPRDGFIKEISVTKGSTVEKNHSLITFE</sequence>